<organism evidence="2">
    <name type="scientific">Rhizophora mucronata</name>
    <name type="common">Asiatic mangrove</name>
    <dbReference type="NCBI Taxonomy" id="61149"/>
    <lineage>
        <taxon>Eukaryota</taxon>
        <taxon>Viridiplantae</taxon>
        <taxon>Streptophyta</taxon>
        <taxon>Embryophyta</taxon>
        <taxon>Tracheophyta</taxon>
        <taxon>Spermatophyta</taxon>
        <taxon>Magnoliopsida</taxon>
        <taxon>eudicotyledons</taxon>
        <taxon>Gunneridae</taxon>
        <taxon>Pentapetalae</taxon>
        <taxon>rosids</taxon>
        <taxon>fabids</taxon>
        <taxon>Malpighiales</taxon>
        <taxon>Rhizophoraceae</taxon>
        <taxon>Rhizophora</taxon>
    </lineage>
</organism>
<sequence length="22" mass="2701">MYIHMQNPEMTTNRKDIYPCKS</sequence>
<evidence type="ECO:0000313" key="2">
    <source>
        <dbReference type="EMBL" id="MBX39260.1"/>
    </source>
</evidence>
<name>A0A2P2NA38_RHIMU</name>
<dbReference type="AlphaFoldDB" id="A0A2P2NA38"/>
<protein>
    <submittedName>
        <fullName evidence="2">Uncharacterized protein</fullName>
    </submittedName>
</protein>
<feature type="compositionally biased region" description="Basic and acidic residues" evidence="1">
    <location>
        <begin position="12"/>
        <end position="22"/>
    </location>
</feature>
<reference evidence="2" key="1">
    <citation type="submission" date="2018-02" db="EMBL/GenBank/DDBJ databases">
        <title>Rhizophora mucronata_Transcriptome.</title>
        <authorList>
            <person name="Meera S.P."/>
            <person name="Sreeshan A."/>
            <person name="Augustine A."/>
        </authorList>
    </citation>
    <scope>NUCLEOTIDE SEQUENCE</scope>
    <source>
        <tissue evidence="2">Leaf</tissue>
    </source>
</reference>
<proteinExistence type="predicted"/>
<evidence type="ECO:0000256" key="1">
    <source>
        <dbReference type="SAM" id="MobiDB-lite"/>
    </source>
</evidence>
<feature type="region of interest" description="Disordered" evidence="1">
    <location>
        <begin position="1"/>
        <end position="22"/>
    </location>
</feature>
<accession>A0A2P2NA38</accession>
<dbReference type="EMBL" id="GGEC01058776">
    <property type="protein sequence ID" value="MBX39260.1"/>
    <property type="molecule type" value="Transcribed_RNA"/>
</dbReference>